<protein>
    <submittedName>
        <fullName evidence="3">Uncharacterized protein LOC101846807</fullName>
    </submittedName>
</protein>
<dbReference type="RefSeq" id="XP_005095884.1">
    <property type="nucleotide sequence ID" value="XM_005095827.3"/>
</dbReference>
<name>A0ABM0JKJ9_APLCA</name>
<proteinExistence type="predicted"/>
<feature type="compositionally biased region" description="Basic residues" evidence="1">
    <location>
        <begin position="98"/>
        <end position="116"/>
    </location>
</feature>
<evidence type="ECO:0000256" key="1">
    <source>
        <dbReference type="SAM" id="MobiDB-lite"/>
    </source>
</evidence>
<dbReference type="GeneID" id="101846807"/>
<organism evidence="2 3">
    <name type="scientific">Aplysia californica</name>
    <name type="common">California sea hare</name>
    <dbReference type="NCBI Taxonomy" id="6500"/>
    <lineage>
        <taxon>Eukaryota</taxon>
        <taxon>Metazoa</taxon>
        <taxon>Spiralia</taxon>
        <taxon>Lophotrochozoa</taxon>
        <taxon>Mollusca</taxon>
        <taxon>Gastropoda</taxon>
        <taxon>Heterobranchia</taxon>
        <taxon>Euthyneura</taxon>
        <taxon>Tectipleura</taxon>
        <taxon>Aplysiida</taxon>
        <taxon>Aplysioidea</taxon>
        <taxon>Aplysiidae</taxon>
        <taxon>Aplysia</taxon>
    </lineage>
</organism>
<keyword evidence="2" id="KW-1185">Reference proteome</keyword>
<sequence>MCRWGCAGVSSTYMCKWCGTRYCKECMHGEFTGTMKEETRCAKCNQPKCQGKKVEAILKEYIKDDEGGGKRGAKSAGSSRSRSASPSKKSKSAGGSKKSAKGKSKKSGKKKKGSKK</sequence>
<reference evidence="3" key="1">
    <citation type="submission" date="2025-08" db="UniProtKB">
        <authorList>
            <consortium name="RefSeq"/>
        </authorList>
    </citation>
    <scope>IDENTIFICATION</scope>
</reference>
<feature type="compositionally biased region" description="Low complexity" evidence="1">
    <location>
        <begin position="74"/>
        <end position="97"/>
    </location>
</feature>
<accession>A0ABM0JKJ9</accession>
<dbReference type="Proteomes" id="UP000694888">
    <property type="component" value="Unplaced"/>
</dbReference>
<feature type="region of interest" description="Disordered" evidence="1">
    <location>
        <begin position="65"/>
        <end position="116"/>
    </location>
</feature>
<evidence type="ECO:0000313" key="3">
    <source>
        <dbReference type="RefSeq" id="XP_005095884.1"/>
    </source>
</evidence>
<gene>
    <name evidence="3" type="primary">LOC101846807</name>
</gene>
<evidence type="ECO:0000313" key="2">
    <source>
        <dbReference type="Proteomes" id="UP000694888"/>
    </source>
</evidence>